<dbReference type="OrthoDB" id="4488120at2759"/>
<dbReference type="EMBL" id="PDNB01000366">
    <property type="protein sequence ID" value="PGG95285.1"/>
    <property type="molecule type" value="Genomic_DNA"/>
</dbReference>
<evidence type="ECO:0000313" key="1">
    <source>
        <dbReference type="EMBL" id="PGG95285.1"/>
    </source>
</evidence>
<gene>
    <name evidence="1" type="ORF">AJ79_10141</name>
</gene>
<sequence>MESKKRSRYKPLKTEEAWDRLLIASENLKVLGRLSDSEAQRCLEAVETLKMVQPSGKLKCYKEFLYDVTRNSRPFVLLCAIALGQVKAVDMTNGDRLGLMGKIKASKDNTDINHSTVRSLAIQYHIPDSVTDLPPLLHTADERLRKSATPSTASSFRQSQPLTKPCCLDIH</sequence>
<accession>A0A2B7WF20</accession>
<organism evidence="1 2">
    <name type="scientific">Helicocarpus griseus UAMH5409</name>
    <dbReference type="NCBI Taxonomy" id="1447875"/>
    <lineage>
        <taxon>Eukaryota</taxon>
        <taxon>Fungi</taxon>
        <taxon>Dikarya</taxon>
        <taxon>Ascomycota</taxon>
        <taxon>Pezizomycotina</taxon>
        <taxon>Eurotiomycetes</taxon>
        <taxon>Eurotiomycetidae</taxon>
        <taxon>Onygenales</taxon>
        <taxon>Ajellomycetaceae</taxon>
        <taxon>Helicocarpus</taxon>
    </lineage>
</organism>
<dbReference type="AlphaFoldDB" id="A0A2B7WF20"/>
<reference evidence="1 2" key="1">
    <citation type="submission" date="2017-10" db="EMBL/GenBank/DDBJ databases">
        <title>Comparative genomics in systemic dimorphic fungi from Ajellomycetaceae.</title>
        <authorList>
            <person name="Munoz J.F."/>
            <person name="Mcewen J.G."/>
            <person name="Clay O.K."/>
            <person name="Cuomo C.A."/>
        </authorList>
    </citation>
    <scope>NUCLEOTIDE SEQUENCE [LARGE SCALE GENOMIC DNA]</scope>
    <source>
        <strain evidence="1 2">UAMH5409</strain>
    </source>
</reference>
<dbReference type="STRING" id="1447875.A0A2B7WF20"/>
<name>A0A2B7WF20_9EURO</name>
<evidence type="ECO:0000313" key="2">
    <source>
        <dbReference type="Proteomes" id="UP000223968"/>
    </source>
</evidence>
<proteinExistence type="predicted"/>
<comment type="caution">
    <text evidence="1">The sequence shown here is derived from an EMBL/GenBank/DDBJ whole genome shotgun (WGS) entry which is preliminary data.</text>
</comment>
<keyword evidence="2" id="KW-1185">Reference proteome</keyword>
<dbReference type="Proteomes" id="UP000223968">
    <property type="component" value="Unassembled WGS sequence"/>
</dbReference>
<protein>
    <submittedName>
        <fullName evidence="1">Uncharacterized protein</fullName>
    </submittedName>
</protein>